<dbReference type="SUPFAM" id="SSF52799">
    <property type="entry name" value="(Phosphotyrosine protein) phosphatases II"/>
    <property type="match status" value="1"/>
</dbReference>
<reference evidence="1 2" key="1">
    <citation type="submission" date="2020-03" db="EMBL/GenBank/DDBJ databases">
        <title>Alteromonas ponticola sp. nov., isolated from seawater.</title>
        <authorList>
            <person name="Yoon J.-H."/>
            <person name="Kim Y.-O."/>
        </authorList>
    </citation>
    <scope>NUCLEOTIDE SEQUENCE [LARGE SCALE GENOMIC DNA]</scope>
    <source>
        <strain evidence="1 2">MYP5</strain>
    </source>
</reference>
<gene>
    <name evidence="1" type="ORF">HCJ96_10840</name>
</gene>
<dbReference type="InterPro" id="IPR029021">
    <property type="entry name" value="Prot-tyrosine_phosphatase-like"/>
</dbReference>
<dbReference type="EMBL" id="JAATNW010000005">
    <property type="protein sequence ID" value="NMH60518.1"/>
    <property type="molecule type" value="Genomic_DNA"/>
</dbReference>
<evidence type="ECO:0000313" key="2">
    <source>
        <dbReference type="Proteomes" id="UP000709336"/>
    </source>
</evidence>
<organism evidence="1 2">
    <name type="scientific">Alteromonas ponticola</name>
    <dbReference type="NCBI Taxonomy" id="2720613"/>
    <lineage>
        <taxon>Bacteria</taxon>
        <taxon>Pseudomonadati</taxon>
        <taxon>Pseudomonadota</taxon>
        <taxon>Gammaproteobacteria</taxon>
        <taxon>Alteromonadales</taxon>
        <taxon>Alteromonadaceae</taxon>
        <taxon>Alteromonas/Salinimonas group</taxon>
        <taxon>Alteromonas</taxon>
    </lineage>
</organism>
<dbReference type="Proteomes" id="UP000709336">
    <property type="component" value="Unassembled WGS sequence"/>
</dbReference>
<proteinExistence type="predicted"/>
<accession>A0ABX1R414</accession>
<keyword evidence="2" id="KW-1185">Reference proteome</keyword>
<dbReference type="Gene3D" id="3.90.190.10">
    <property type="entry name" value="Protein tyrosine phosphatase superfamily"/>
    <property type="match status" value="1"/>
</dbReference>
<sequence length="169" mass="19196">MSETIDGADSPLQYAMVSLLNSKLCLGPLPALDELNTLSARGVTHLVTFQTEEEIAPTLRSAMQTAALNWLWMPYQVHSPLTETEQGFLQQYLVSFKKIVTQSSQLYLHCDSSCKRSLLFVLAFCHYLGLTSGDSYRLLHYLDRKRTYQLTSSEQRWAQQLGESVKLSR</sequence>
<evidence type="ECO:0000313" key="1">
    <source>
        <dbReference type="EMBL" id="NMH60518.1"/>
    </source>
</evidence>
<dbReference type="RefSeq" id="WP_169211070.1">
    <property type="nucleotide sequence ID" value="NZ_JAATNW010000005.1"/>
</dbReference>
<evidence type="ECO:0008006" key="3">
    <source>
        <dbReference type="Google" id="ProtNLM"/>
    </source>
</evidence>
<protein>
    <recommendedName>
        <fullName evidence="3">Tyrosine specific protein phosphatases domain-containing protein</fullName>
    </recommendedName>
</protein>
<comment type="caution">
    <text evidence="1">The sequence shown here is derived from an EMBL/GenBank/DDBJ whole genome shotgun (WGS) entry which is preliminary data.</text>
</comment>
<name>A0ABX1R414_9ALTE</name>